<dbReference type="GO" id="GO:0004527">
    <property type="term" value="F:exonuclease activity"/>
    <property type="evidence" value="ECO:0007669"/>
    <property type="project" value="UniProtKB-KW"/>
</dbReference>
<evidence type="ECO:0000256" key="11">
    <source>
        <dbReference type="ARBA" id="ARBA00034617"/>
    </source>
</evidence>
<feature type="binding site" evidence="14">
    <location>
        <begin position="11"/>
        <end position="18"/>
    </location>
    <ligand>
        <name>ATP</name>
        <dbReference type="ChEBI" id="CHEBI:30616"/>
    </ligand>
</feature>
<dbReference type="GO" id="GO:0005829">
    <property type="term" value="C:cytosol"/>
    <property type="evidence" value="ECO:0007669"/>
    <property type="project" value="TreeGrafter"/>
</dbReference>
<dbReference type="GO" id="GO:0033202">
    <property type="term" value="C:DNA helicase complex"/>
    <property type="evidence" value="ECO:0007669"/>
    <property type="project" value="TreeGrafter"/>
</dbReference>
<keyword evidence="5 14" id="KW-0347">Helicase</keyword>
<evidence type="ECO:0000256" key="6">
    <source>
        <dbReference type="ARBA" id="ARBA00022839"/>
    </source>
</evidence>
<dbReference type="InterPro" id="IPR027417">
    <property type="entry name" value="P-loop_NTPase"/>
</dbReference>
<evidence type="ECO:0000256" key="1">
    <source>
        <dbReference type="ARBA" id="ARBA00022722"/>
    </source>
</evidence>
<dbReference type="EC" id="5.6.2.4" evidence="12"/>
<organism evidence="17 18">
    <name type="scientific">Sphingobium yanoikuyae</name>
    <name type="common">Sphingomonas yanoikuyae</name>
    <dbReference type="NCBI Taxonomy" id="13690"/>
    <lineage>
        <taxon>Bacteria</taxon>
        <taxon>Pseudomonadati</taxon>
        <taxon>Pseudomonadota</taxon>
        <taxon>Alphaproteobacteria</taxon>
        <taxon>Sphingomonadales</taxon>
        <taxon>Sphingomonadaceae</taxon>
        <taxon>Sphingobium</taxon>
    </lineage>
</organism>
<feature type="domain" description="UvrD-like helicase C-terminal" evidence="16">
    <location>
        <begin position="414"/>
        <end position="695"/>
    </location>
</feature>
<evidence type="ECO:0000256" key="10">
    <source>
        <dbReference type="ARBA" id="ARBA00023235"/>
    </source>
</evidence>
<evidence type="ECO:0000313" key="17">
    <source>
        <dbReference type="EMBL" id="KEZ21328.1"/>
    </source>
</evidence>
<dbReference type="GO" id="GO:0043138">
    <property type="term" value="F:3'-5' DNA helicase activity"/>
    <property type="evidence" value="ECO:0007669"/>
    <property type="project" value="UniProtKB-EC"/>
</dbReference>
<dbReference type="Proteomes" id="UP000028534">
    <property type="component" value="Unassembled WGS sequence"/>
</dbReference>
<evidence type="ECO:0000256" key="7">
    <source>
        <dbReference type="ARBA" id="ARBA00022840"/>
    </source>
</evidence>
<evidence type="ECO:0000256" key="14">
    <source>
        <dbReference type="PROSITE-ProRule" id="PRU00560"/>
    </source>
</evidence>
<evidence type="ECO:0000259" key="15">
    <source>
        <dbReference type="PROSITE" id="PS51198"/>
    </source>
</evidence>
<dbReference type="eggNOG" id="COG1074">
    <property type="taxonomic scope" value="Bacteria"/>
</dbReference>
<evidence type="ECO:0000256" key="8">
    <source>
        <dbReference type="ARBA" id="ARBA00023125"/>
    </source>
</evidence>
<dbReference type="PATRIC" id="fig|13690.10.peg.6"/>
<dbReference type="Gene3D" id="3.40.50.300">
    <property type="entry name" value="P-loop containing nucleotide triphosphate hydrolases"/>
    <property type="match status" value="4"/>
</dbReference>
<dbReference type="PROSITE" id="PS51217">
    <property type="entry name" value="UVRD_HELICASE_CTER"/>
    <property type="match status" value="1"/>
</dbReference>
<dbReference type="InterPro" id="IPR038726">
    <property type="entry name" value="PDDEXK_AddAB-type"/>
</dbReference>
<dbReference type="GO" id="GO:0000725">
    <property type="term" value="P:recombinational repair"/>
    <property type="evidence" value="ECO:0007669"/>
    <property type="project" value="TreeGrafter"/>
</dbReference>
<dbReference type="Pfam" id="PF13361">
    <property type="entry name" value="UvrD_C"/>
    <property type="match status" value="1"/>
</dbReference>
<keyword evidence="9" id="KW-0234">DNA repair</keyword>
<evidence type="ECO:0000313" key="18">
    <source>
        <dbReference type="Proteomes" id="UP000028534"/>
    </source>
</evidence>
<reference evidence="17 18" key="1">
    <citation type="submission" date="2014-03" db="EMBL/GenBank/DDBJ databases">
        <title>Genome sequence of Sphingobium yanoikuyae B1.</title>
        <authorList>
            <person name="Gan H.M."/>
            <person name="Gan H.Y."/>
            <person name="Savka M.A."/>
        </authorList>
    </citation>
    <scope>NUCLEOTIDE SEQUENCE [LARGE SCALE GENOMIC DNA]</scope>
    <source>
        <strain evidence="17 18">B1</strain>
    </source>
</reference>
<evidence type="ECO:0000256" key="12">
    <source>
        <dbReference type="ARBA" id="ARBA00034808"/>
    </source>
</evidence>
<feature type="domain" description="UvrD-like helicase ATP-binding" evidence="15">
    <location>
        <begin position="1"/>
        <end position="413"/>
    </location>
</feature>
<keyword evidence="8" id="KW-0238">DNA-binding</keyword>
<protein>
    <recommendedName>
        <fullName evidence="12">DNA 3'-5' helicase</fullName>
        <ecNumber evidence="12">5.6.2.4</ecNumber>
    </recommendedName>
</protein>
<dbReference type="InterPro" id="IPR014017">
    <property type="entry name" value="DNA_helicase_UvrD-like_C"/>
</dbReference>
<dbReference type="Gene3D" id="3.90.320.10">
    <property type="match status" value="1"/>
</dbReference>
<dbReference type="Pfam" id="PF12705">
    <property type="entry name" value="PDDEXK_1"/>
    <property type="match status" value="1"/>
</dbReference>
<keyword evidence="4 14" id="KW-0378">Hydrolase</keyword>
<keyword evidence="1" id="KW-0540">Nuclease</keyword>
<dbReference type="PROSITE" id="PS51198">
    <property type="entry name" value="UVRD_HELICASE_ATP_BIND"/>
    <property type="match status" value="1"/>
</dbReference>
<dbReference type="PANTHER" id="PTHR11070">
    <property type="entry name" value="UVRD / RECB / PCRA DNA HELICASE FAMILY MEMBER"/>
    <property type="match status" value="1"/>
</dbReference>
<accession>A0A084ETN6</accession>
<evidence type="ECO:0000256" key="4">
    <source>
        <dbReference type="ARBA" id="ARBA00022801"/>
    </source>
</evidence>
<keyword evidence="7 14" id="KW-0067">ATP-binding</keyword>
<keyword evidence="6" id="KW-0269">Exonuclease</keyword>
<dbReference type="InterPro" id="IPR011604">
    <property type="entry name" value="PDDEXK-like_dom_sf"/>
</dbReference>
<dbReference type="GO" id="GO:0003677">
    <property type="term" value="F:DNA binding"/>
    <property type="evidence" value="ECO:0007669"/>
    <property type="project" value="UniProtKB-KW"/>
</dbReference>
<evidence type="ECO:0000256" key="3">
    <source>
        <dbReference type="ARBA" id="ARBA00022763"/>
    </source>
</evidence>
<dbReference type="InterPro" id="IPR014016">
    <property type="entry name" value="UvrD-like_ATP-bd"/>
</dbReference>
<dbReference type="SUPFAM" id="SSF52980">
    <property type="entry name" value="Restriction endonuclease-like"/>
    <property type="match status" value="1"/>
</dbReference>
<dbReference type="GO" id="GO:0005524">
    <property type="term" value="F:ATP binding"/>
    <property type="evidence" value="ECO:0007669"/>
    <property type="project" value="UniProtKB-UniRule"/>
</dbReference>
<comment type="catalytic activity">
    <reaction evidence="13">
        <text>ATP + H2O = ADP + phosphate + H(+)</text>
        <dbReference type="Rhea" id="RHEA:13065"/>
        <dbReference type="ChEBI" id="CHEBI:15377"/>
        <dbReference type="ChEBI" id="CHEBI:15378"/>
        <dbReference type="ChEBI" id="CHEBI:30616"/>
        <dbReference type="ChEBI" id="CHEBI:43474"/>
        <dbReference type="ChEBI" id="CHEBI:456216"/>
        <dbReference type="EC" id="5.6.2.4"/>
    </reaction>
</comment>
<evidence type="ECO:0000256" key="2">
    <source>
        <dbReference type="ARBA" id="ARBA00022741"/>
    </source>
</evidence>
<gene>
    <name evidence="17" type="ORF">CP98_00005</name>
</gene>
<sequence length="1054" mass="113429">MTMPTITTVVASAGAGKTTRIVGTIATEVASRDPETIVATTFTVKAADELIERSRAKLFELGMPDKAARLLGARFGTVNAICGQIVSENAIALGRSPRAEVIPESSVPRIFAIAADTAIERHAPALNELAEIMGFFEPKRAADAGRSDWRTTVRRLIELARANGIPSSELAISAGRSVETFLELLPPASTRSSDEFDANLLAAVRSAVTAVPAEFSATAKTHVALLRQIDAEIRRGGRISWPNWARLSKVSCAKKDGQAFIDALDAVAQAAGRHPEHPRLREDCSRFIRSVFACAGEALAAFQAYKAERGLLDFTDQEALALQVLRDPAMSASLGERIGRLFVDEFQDSSPLQVAIFTAMSDLVDTSTWVGDPKQAIYGFRNADSALTQAAFAGVAASSSEPQDVLATSYRSREGIINLVNAAFPPALGAMGLKAEEHAFTGTGRSEDGFTQAPLAVWWLEGKLELQYAALAAQIRDLVKSDAPWEVAAKPTGVRALRAGDIAILCRSKADIAKVSAALSQQGIKAAVERGGLAQTSHVQLVMAAFRWVADPTDRLALAELARFFADDPGSESWLEALGAENSSEAMLAAVPISSDLSAIREHILSLTPADLVDAIILLPELNRRVESWGDVAARVDDLEALRGFARSYEESCASEGSPATPSGLALALAAENPARPRSLQDDAVKVMTYHGAKGLEWPVVILTGLGKEPEPRLFEPTAEADGEIDWQNPLTGRWIRFWPWPYASQMKDVYLDASAPNSTLGQKAAIRTRDEEARLLYVGMTRARDHLVFAPPAKGTLHWLKVLAGDGLEHFTLPPATGDGIRAGTETFPARIATLVSNEGVDAQPPVVSFGRIARPTTQRAPLYRRPSEAWSDATFIIIEKAIIGPRLPFAGTPDMTLLGEAVHAIIAADQSDAPLDRRLAQAQAILDRWGVHQVAAQDVLGANERLLSEISRRWPNATVRRETPIAARIGDQVVTGRIDLLVEHEFGFAVIDHKSFPGSPDSWDARATAYGPQIELYAEALDKARPSAKIEIFVHMPVVGGFLHIARGVPTS</sequence>
<dbReference type="RefSeq" id="WP_080727129.1">
    <property type="nucleotide sequence ID" value="NZ_JGVR01000001.1"/>
</dbReference>
<proteinExistence type="predicted"/>
<evidence type="ECO:0000256" key="9">
    <source>
        <dbReference type="ARBA" id="ARBA00023204"/>
    </source>
</evidence>
<keyword evidence="3" id="KW-0227">DNA damage</keyword>
<evidence type="ECO:0000256" key="13">
    <source>
        <dbReference type="ARBA" id="ARBA00048988"/>
    </source>
</evidence>
<keyword evidence="10" id="KW-0413">Isomerase</keyword>
<dbReference type="InterPro" id="IPR000212">
    <property type="entry name" value="DNA_helicase_UvrD/REP"/>
</dbReference>
<dbReference type="InterPro" id="IPR011335">
    <property type="entry name" value="Restrct_endonuc-II-like"/>
</dbReference>
<keyword evidence="2 14" id="KW-0547">Nucleotide-binding</keyword>
<comment type="caution">
    <text evidence="17">The sequence shown here is derived from an EMBL/GenBank/DDBJ whole genome shotgun (WGS) entry which is preliminary data.</text>
</comment>
<evidence type="ECO:0000259" key="16">
    <source>
        <dbReference type="PROSITE" id="PS51217"/>
    </source>
</evidence>
<dbReference type="AlphaFoldDB" id="A0A084ETN6"/>
<name>A0A084ETN6_SPHYA</name>
<evidence type="ECO:0000256" key="5">
    <source>
        <dbReference type="ARBA" id="ARBA00022806"/>
    </source>
</evidence>
<dbReference type="SUPFAM" id="SSF52540">
    <property type="entry name" value="P-loop containing nucleoside triphosphate hydrolases"/>
    <property type="match status" value="1"/>
</dbReference>
<dbReference type="PANTHER" id="PTHR11070:SF55">
    <property type="entry name" value="DNA 3'-5' HELICASE"/>
    <property type="match status" value="1"/>
</dbReference>
<dbReference type="EMBL" id="JGVR01000001">
    <property type="protein sequence ID" value="KEZ21328.1"/>
    <property type="molecule type" value="Genomic_DNA"/>
</dbReference>
<dbReference type="Pfam" id="PF00580">
    <property type="entry name" value="UvrD-helicase"/>
    <property type="match status" value="1"/>
</dbReference>
<comment type="catalytic activity">
    <reaction evidence="11">
        <text>Couples ATP hydrolysis with the unwinding of duplex DNA by translocating in the 3'-5' direction.</text>
        <dbReference type="EC" id="5.6.2.4"/>
    </reaction>
</comment>